<keyword evidence="1" id="KW-0732">Signal</keyword>
<accession>A0A6B3LNW0</accession>
<dbReference type="AlphaFoldDB" id="A0A6B3LNW0"/>
<reference evidence="2 3" key="1">
    <citation type="submission" date="2020-02" db="EMBL/GenBank/DDBJ databases">
        <authorList>
            <person name="Kim M.K."/>
        </authorList>
    </citation>
    <scope>NUCLEOTIDE SEQUENCE [LARGE SCALE GENOMIC DNA]</scope>
    <source>
        <strain evidence="2 3">BT327</strain>
    </source>
</reference>
<dbReference type="EMBL" id="JAAGWD010000005">
    <property type="protein sequence ID" value="NEM98592.1"/>
    <property type="molecule type" value="Genomic_DNA"/>
</dbReference>
<name>A0A6B3LNW0_9BACT</name>
<evidence type="ECO:0000256" key="1">
    <source>
        <dbReference type="SAM" id="SignalP"/>
    </source>
</evidence>
<comment type="caution">
    <text evidence="2">The sequence shown here is derived from an EMBL/GenBank/DDBJ whole genome shotgun (WGS) entry which is preliminary data.</text>
</comment>
<proteinExistence type="predicted"/>
<sequence>MNHALYLKILFSVVVIFSAAFATHAQVRQEIDVQEWPTGTVTLSTGEILEGAVTYYRAQEIISVLDENGKLYSLSPVNVEQFEVENEYGSRRHTFKSIYWNQGKEFTDFKKPTFFEQLTDGNTTLLMRESYYKRNIETYTGDYKEGHVHDPMGYPIDAIFADQIKPLYYVLKPDGDVVQLQNVRKDFLKYCGKRAGTIKSFVRKQKLRFEQPMDFTAIVNYYNTLL</sequence>
<dbReference type="RefSeq" id="WP_163915479.1">
    <property type="nucleotide sequence ID" value="NZ_JAAGWD010000005.1"/>
</dbReference>
<gene>
    <name evidence="2" type="ORF">GXP69_12880</name>
</gene>
<evidence type="ECO:0000313" key="3">
    <source>
        <dbReference type="Proteomes" id="UP000474777"/>
    </source>
</evidence>
<dbReference type="Proteomes" id="UP000474777">
    <property type="component" value="Unassembled WGS sequence"/>
</dbReference>
<feature type="chain" id="PRO_5025588402" evidence="1">
    <location>
        <begin position="23"/>
        <end position="226"/>
    </location>
</feature>
<protein>
    <submittedName>
        <fullName evidence="2">Uncharacterized protein</fullName>
    </submittedName>
</protein>
<evidence type="ECO:0000313" key="2">
    <source>
        <dbReference type="EMBL" id="NEM98592.1"/>
    </source>
</evidence>
<keyword evidence="3" id="KW-1185">Reference proteome</keyword>
<feature type="signal peptide" evidence="1">
    <location>
        <begin position="1"/>
        <end position="22"/>
    </location>
</feature>
<organism evidence="2 3">
    <name type="scientific">Pontibacter burrus</name>
    <dbReference type="NCBI Taxonomy" id="2704466"/>
    <lineage>
        <taxon>Bacteria</taxon>
        <taxon>Pseudomonadati</taxon>
        <taxon>Bacteroidota</taxon>
        <taxon>Cytophagia</taxon>
        <taxon>Cytophagales</taxon>
        <taxon>Hymenobacteraceae</taxon>
        <taxon>Pontibacter</taxon>
    </lineage>
</organism>